<gene>
    <name evidence="2 3" type="primary">folE2</name>
    <name evidence="3" type="ORF">GCM10022277_18020</name>
</gene>
<evidence type="ECO:0000256" key="1">
    <source>
        <dbReference type="ARBA" id="ARBA00022801"/>
    </source>
</evidence>
<evidence type="ECO:0000313" key="4">
    <source>
        <dbReference type="Proteomes" id="UP001501565"/>
    </source>
</evidence>
<protein>
    <recommendedName>
        <fullName evidence="2">GTP cyclohydrolase FolE2</fullName>
        <ecNumber evidence="2">3.5.4.16</ecNumber>
    </recommendedName>
</protein>
<reference evidence="4" key="1">
    <citation type="journal article" date="2019" name="Int. J. Syst. Evol. Microbiol.">
        <title>The Global Catalogue of Microorganisms (GCM) 10K type strain sequencing project: providing services to taxonomists for standard genome sequencing and annotation.</title>
        <authorList>
            <consortium name="The Broad Institute Genomics Platform"/>
            <consortium name="The Broad Institute Genome Sequencing Center for Infectious Disease"/>
            <person name="Wu L."/>
            <person name="Ma J."/>
        </authorList>
    </citation>
    <scope>NUCLEOTIDE SEQUENCE [LARGE SCALE GENOMIC DNA]</scope>
    <source>
        <strain evidence="4">JCM 17551</strain>
    </source>
</reference>
<comment type="similarity">
    <text evidence="2">Belongs to the GTP cyclohydrolase IV family.</text>
</comment>
<organism evidence="3 4">
    <name type="scientific">Litoribacillus peritrichatus</name>
    <dbReference type="NCBI Taxonomy" id="718191"/>
    <lineage>
        <taxon>Bacteria</taxon>
        <taxon>Pseudomonadati</taxon>
        <taxon>Pseudomonadota</taxon>
        <taxon>Gammaproteobacteria</taxon>
        <taxon>Oceanospirillales</taxon>
        <taxon>Oceanospirillaceae</taxon>
        <taxon>Litoribacillus</taxon>
    </lineage>
</organism>
<keyword evidence="1 2" id="KW-0378">Hydrolase</keyword>
<dbReference type="NCBIfam" id="NF010200">
    <property type="entry name" value="PRK13674.1-1"/>
    <property type="match status" value="1"/>
</dbReference>
<dbReference type="Gene3D" id="3.10.270.10">
    <property type="entry name" value="Urate Oxidase"/>
    <property type="match status" value="1"/>
</dbReference>
<dbReference type="EMBL" id="BAABBN010000004">
    <property type="protein sequence ID" value="GAA3922420.1"/>
    <property type="molecule type" value="Genomic_DNA"/>
</dbReference>
<evidence type="ECO:0000313" key="3">
    <source>
        <dbReference type="EMBL" id="GAA3922420.1"/>
    </source>
</evidence>
<dbReference type="Proteomes" id="UP001501565">
    <property type="component" value="Unassembled WGS sequence"/>
</dbReference>
<comment type="function">
    <text evidence="2">Converts GTP to 7,8-dihydroneopterin triphosphate.</text>
</comment>
<dbReference type="PANTHER" id="PTHR36445:SF1">
    <property type="entry name" value="GTP CYCLOHYDROLASE MPTA"/>
    <property type="match status" value="1"/>
</dbReference>
<accession>A0ABP7MG61</accession>
<dbReference type="InterPro" id="IPR022838">
    <property type="entry name" value="GTP_cyclohydrolase_FolE2"/>
</dbReference>
<comment type="catalytic activity">
    <reaction evidence="2">
        <text>GTP + H2O = 7,8-dihydroneopterin 3'-triphosphate + formate + H(+)</text>
        <dbReference type="Rhea" id="RHEA:17473"/>
        <dbReference type="ChEBI" id="CHEBI:15377"/>
        <dbReference type="ChEBI" id="CHEBI:15378"/>
        <dbReference type="ChEBI" id="CHEBI:15740"/>
        <dbReference type="ChEBI" id="CHEBI:37565"/>
        <dbReference type="ChEBI" id="CHEBI:58462"/>
        <dbReference type="EC" id="3.5.4.16"/>
    </reaction>
</comment>
<dbReference type="HAMAP" id="MF_01527_B">
    <property type="entry name" value="GTP_cyclohydrol_B"/>
    <property type="match status" value="1"/>
</dbReference>
<proteinExistence type="inferred from homology"/>
<feature type="site" description="May be catalytically important" evidence="2">
    <location>
        <position position="162"/>
    </location>
</feature>
<dbReference type="EC" id="3.5.4.16" evidence="2"/>
<evidence type="ECO:0000256" key="2">
    <source>
        <dbReference type="HAMAP-Rule" id="MF_01527"/>
    </source>
</evidence>
<dbReference type="RefSeq" id="WP_344797677.1">
    <property type="nucleotide sequence ID" value="NZ_BAABBN010000004.1"/>
</dbReference>
<comment type="pathway">
    <text evidence="2">Cofactor biosynthesis; 7,8-dihydroneopterin triphosphate biosynthesis; 7,8-dihydroneopterin triphosphate from GTP: step 1/1.</text>
</comment>
<name>A0ABP7MG61_9GAMM</name>
<sequence length="319" mass="36067">MSVTNPAANKALPDVALTSRSSHNTTLDWVGMSGIALPLVIKDVNEPEQRIDAKVQTYVNLNNPQVKGIHMSRLYLLLMKYAENETVTAAGLREFLSHLLDSHHDISDRTTLNLDFDYLIKKSALKSQFAGWKDYPVNINGFLENEKVVLELSVKVPYSSTCPCSAALARQLIQEQFTQDFEGRKDIDVNEVEAWLRSEKGTFATPHSQRSTAHVVVRLDESAQDFPISELIDIIEDALQTPVQTAVKREDEQEFARLNGHNLMFCEDAARRVKNALNQNSEYLDFWLRIEHFESLHAHDAVSITTKGIEGGFQPHLHR</sequence>
<dbReference type="PANTHER" id="PTHR36445">
    <property type="entry name" value="GTP CYCLOHYDROLASE MPTA"/>
    <property type="match status" value="1"/>
</dbReference>
<keyword evidence="4" id="KW-1185">Reference proteome</keyword>
<dbReference type="InterPro" id="IPR003801">
    <property type="entry name" value="GTP_cyclohydrolase_FolE2/MptA"/>
</dbReference>
<comment type="caution">
    <text evidence="3">The sequence shown here is derived from an EMBL/GenBank/DDBJ whole genome shotgun (WGS) entry which is preliminary data.</text>
</comment>
<dbReference type="Pfam" id="PF02649">
    <property type="entry name" value="GCHY-1"/>
    <property type="match status" value="1"/>
</dbReference>